<dbReference type="Pfam" id="PF13462">
    <property type="entry name" value="Thioredoxin_4"/>
    <property type="match status" value="1"/>
</dbReference>
<evidence type="ECO:0000313" key="10">
    <source>
        <dbReference type="Proteomes" id="UP001379533"/>
    </source>
</evidence>
<dbReference type="PANTHER" id="PTHR13887">
    <property type="entry name" value="GLUTATHIONE S-TRANSFERASE KAPPA"/>
    <property type="match status" value="1"/>
</dbReference>
<comment type="similarity">
    <text evidence="1">Belongs to the thioredoxin family. DsbA subfamily.</text>
</comment>
<dbReference type="InterPro" id="IPR013766">
    <property type="entry name" value="Thioredoxin_domain"/>
</dbReference>
<gene>
    <name evidence="9" type="ORF">LZC95_52840</name>
</gene>
<evidence type="ECO:0000256" key="2">
    <source>
        <dbReference type="ARBA" id="ARBA00022729"/>
    </source>
</evidence>
<feature type="compositionally biased region" description="Low complexity" evidence="6">
    <location>
        <begin position="309"/>
        <end position="319"/>
    </location>
</feature>
<feature type="signal peptide" evidence="7">
    <location>
        <begin position="1"/>
        <end position="23"/>
    </location>
</feature>
<keyword evidence="4" id="KW-1015">Disulfide bond</keyword>
<dbReference type="InterPro" id="IPR036249">
    <property type="entry name" value="Thioredoxin-like_sf"/>
</dbReference>
<dbReference type="Gene3D" id="3.40.30.10">
    <property type="entry name" value="Glutaredoxin"/>
    <property type="match status" value="1"/>
</dbReference>
<keyword evidence="5" id="KW-0676">Redox-active center</keyword>
<accession>A0ABZ2K8S5</accession>
<keyword evidence="3" id="KW-0560">Oxidoreductase</keyword>
<dbReference type="RefSeq" id="WP_394845706.1">
    <property type="nucleotide sequence ID" value="NZ_CP089982.1"/>
</dbReference>
<evidence type="ECO:0000256" key="1">
    <source>
        <dbReference type="ARBA" id="ARBA00005791"/>
    </source>
</evidence>
<sequence length="329" mass="35285">MTFAHFKAGLLLVAALGSVMRTASCHGQSSASGGGGEAAKDPQTPANVDLPGVDTSVLTPREKTEWSTYVNEFLSPCADTPVPISQCVKEKRSCTKCTPAAKFLVKGVRDGQSRDQIEKAYKNRFDATAIKNVPLDGSPSRGPESAPVTIVEFADFECPFCAMFAPILDKTVEENSSKVRFVYKFLPLSGHPHGEIAARAGYAAFKQGKFWEMDKKMFANREHLEQSDLDSYAKELGLDMAKFKADANSAAATERIATDKKLADQLQVKGTPTIYINGREFDARTAESGLKEWIALELSIAGVDPKAAAAPAPATSAAAGLDASRDAKK</sequence>
<evidence type="ECO:0000256" key="3">
    <source>
        <dbReference type="ARBA" id="ARBA00023002"/>
    </source>
</evidence>
<name>A0ABZ2K8S5_9BACT</name>
<keyword evidence="10" id="KW-1185">Reference proteome</keyword>
<evidence type="ECO:0000259" key="8">
    <source>
        <dbReference type="PROSITE" id="PS51352"/>
    </source>
</evidence>
<evidence type="ECO:0000256" key="6">
    <source>
        <dbReference type="SAM" id="MobiDB-lite"/>
    </source>
</evidence>
<keyword evidence="2 7" id="KW-0732">Signal</keyword>
<dbReference type="EMBL" id="CP089982">
    <property type="protein sequence ID" value="WXA95098.1"/>
    <property type="molecule type" value="Genomic_DNA"/>
</dbReference>
<protein>
    <submittedName>
        <fullName evidence="9">DsbA family protein</fullName>
    </submittedName>
</protein>
<dbReference type="Proteomes" id="UP001379533">
    <property type="component" value="Chromosome"/>
</dbReference>
<evidence type="ECO:0000313" key="9">
    <source>
        <dbReference type="EMBL" id="WXA95098.1"/>
    </source>
</evidence>
<feature type="domain" description="Thioredoxin" evidence="8">
    <location>
        <begin position="94"/>
        <end position="299"/>
    </location>
</feature>
<feature type="region of interest" description="Disordered" evidence="6">
    <location>
        <begin position="309"/>
        <end position="329"/>
    </location>
</feature>
<dbReference type="PANTHER" id="PTHR13887:SF14">
    <property type="entry name" value="DISULFIDE BOND FORMATION PROTEIN D"/>
    <property type="match status" value="1"/>
</dbReference>
<dbReference type="InterPro" id="IPR012336">
    <property type="entry name" value="Thioredoxin-like_fold"/>
</dbReference>
<reference evidence="9 10" key="1">
    <citation type="submission" date="2021-12" db="EMBL/GenBank/DDBJ databases">
        <title>Discovery of the Pendulisporaceae a myxobacterial family with distinct sporulation behavior and unique specialized metabolism.</title>
        <authorList>
            <person name="Garcia R."/>
            <person name="Popoff A."/>
            <person name="Bader C.D."/>
            <person name="Loehr J."/>
            <person name="Walesch S."/>
            <person name="Walt C."/>
            <person name="Boldt J."/>
            <person name="Bunk B."/>
            <person name="Haeckl F.J.F.P.J."/>
            <person name="Gunesch A.P."/>
            <person name="Birkelbach J."/>
            <person name="Nuebel U."/>
            <person name="Pietschmann T."/>
            <person name="Bach T."/>
            <person name="Mueller R."/>
        </authorList>
    </citation>
    <scope>NUCLEOTIDE SEQUENCE [LARGE SCALE GENOMIC DNA]</scope>
    <source>
        <strain evidence="9 10">MSr12523</strain>
    </source>
</reference>
<evidence type="ECO:0000256" key="5">
    <source>
        <dbReference type="ARBA" id="ARBA00023284"/>
    </source>
</evidence>
<dbReference type="SUPFAM" id="SSF52833">
    <property type="entry name" value="Thioredoxin-like"/>
    <property type="match status" value="1"/>
</dbReference>
<evidence type="ECO:0000256" key="7">
    <source>
        <dbReference type="SAM" id="SignalP"/>
    </source>
</evidence>
<evidence type="ECO:0000256" key="4">
    <source>
        <dbReference type="ARBA" id="ARBA00023157"/>
    </source>
</evidence>
<proteinExistence type="inferred from homology"/>
<organism evidence="9 10">
    <name type="scientific">Pendulispora brunnea</name>
    <dbReference type="NCBI Taxonomy" id="2905690"/>
    <lineage>
        <taxon>Bacteria</taxon>
        <taxon>Pseudomonadati</taxon>
        <taxon>Myxococcota</taxon>
        <taxon>Myxococcia</taxon>
        <taxon>Myxococcales</taxon>
        <taxon>Sorangiineae</taxon>
        <taxon>Pendulisporaceae</taxon>
        <taxon>Pendulispora</taxon>
    </lineage>
</organism>
<feature type="chain" id="PRO_5045624447" evidence="7">
    <location>
        <begin position="24"/>
        <end position="329"/>
    </location>
</feature>
<feature type="region of interest" description="Disordered" evidence="6">
    <location>
        <begin position="26"/>
        <end position="57"/>
    </location>
</feature>
<dbReference type="PROSITE" id="PS51352">
    <property type="entry name" value="THIOREDOXIN_2"/>
    <property type="match status" value="1"/>
</dbReference>